<dbReference type="Gene3D" id="3.10.20.810">
    <property type="entry name" value="Phosphoribosyl-AMP cyclohydrolase"/>
    <property type="match status" value="1"/>
</dbReference>
<keyword evidence="11" id="KW-0862">Zinc</keyword>
<dbReference type="InterPro" id="IPR026660">
    <property type="entry name" value="PRA-CH"/>
</dbReference>
<comment type="similarity">
    <text evidence="11">Belongs to the PRA-CH family.</text>
</comment>
<evidence type="ECO:0000256" key="9">
    <source>
        <dbReference type="ARBA" id="ARBA00022801"/>
    </source>
</evidence>
<dbReference type="GO" id="GO:0000287">
    <property type="term" value="F:magnesium ion binding"/>
    <property type="evidence" value="ECO:0007669"/>
    <property type="project" value="UniProtKB-UniRule"/>
</dbReference>
<dbReference type="Proteomes" id="UP000018417">
    <property type="component" value="Unassembled WGS sequence"/>
</dbReference>
<comment type="cofactor">
    <cofactor evidence="11">
        <name>Zn(2+)</name>
        <dbReference type="ChEBI" id="CHEBI:29105"/>
    </cofactor>
    <text evidence="11">Binds 1 zinc ion per subunit.</text>
</comment>
<dbReference type="GO" id="GO:0008270">
    <property type="term" value="F:zinc ion binding"/>
    <property type="evidence" value="ECO:0007669"/>
    <property type="project" value="UniProtKB-UniRule"/>
</dbReference>
<evidence type="ECO:0000256" key="1">
    <source>
        <dbReference type="ARBA" id="ARBA00000024"/>
    </source>
</evidence>
<dbReference type="FunFam" id="3.10.20.810:FF:000001">
    <property type="entry name" value="Histidine biosynthesis bifunctional protein HisIE"/>
    <property type="match status" value="1"/>
</dbReference>
<keyword evidence="9 11" id="KW-0378">Hydrolase</keyword>
<dbReference type="InterPro" id="IPR038019">
    <property type="entry name" value="PRib_AMP_CycHydrolase_sf"/>
</dbReference>
<comment type="pathway">
    <text evidence="4">Amino-acid biosynthesis; L-histidine biosynthesis; L-histidine from 5-phospho-alpha-D-ribose 1-diphosphate: step 2/9.</text>
</comment>
<accession>N9FH26</accession>
<dbReference type="AlphaFoldDB" id="N9FH26"/>
<dbReference type="EC" id="3.5.4.19" evidence="11"/>
<evidence type="ECO:0000256" key="3">
    <source>
        <dbReference type="ARBA" id="ARBA00005169"/>
    </source>
</evidence>
<evidence type="ECO:0000256" key="5">
    <source>
        <dbReference type="ARBA" id="ARBA00007731"/>
    </source>
</evidence>
<evidence type="ECO:0000256" key="8">
    <source>
        <dbReference type="ARBA" id="ARBA00022605"/>
    </source>
</evidence>
<protein>
    <recommendedName>
        <fullName evidence="11">Phosphoribosyl-AMP cyclohydrolase</fullName>
        <shortName evidence="11">PRA-CH</shortName>
        <ecNumber evidence="11">3.5.4.19</ecNumber>
    </recommendedName>
</protein>
<feature type="binding site" evidence="11">
    <location>
        <position position="99"/>
    </location>
    <ligand>
        <name>Mg(2+)</name>
        <dbReference type="ChEBI" id="CHEBI:18420"/>
    </ligand>
</feature>
<evidence type="ECO:0000313" key="13">
    <source>
        <dbReference type="EMBL" id="ENW04144.1"/>
    </source>
</evidence>
<feature type="domain" description="Phosphoribosyl-AMP cyclohydrolase" evidence="12">
    <location>
        <begin position="52"/>
        <end position="125"/>
    </location>
</feature>
<comment type="catalytic activity">
    <reaction evidence="1 11">
        <text>1-(5-phospho-beta-D-ribosyl)-5'-AMP + H2O = 1-(5-phospho-beta-D-ribosyl)-5-[(5-phospho-beta-D-ribosylamino)methylideneamino]imidazole-4-carboxamide</text>
        <dbReference type="Rhea" id="RHEA:20049"/>
        <dbReference type="ChEBI" id="CHEBI:15377"/>
        <dbReference type="ChEBI" id="CHEBI:58435"/>
        <dbReference type="ChEBI" id="CHEBI:59457"/>
        <dbReference type="EC" id="3.5.4.19"/>
    </reaction>
</comment>
<evidence type="ECO:0000256" key="11">
    <source>
        <dbReference type="HAMAP-Rule" id="MF_01021"/>
    </source>
</evidence>
<dbReference type="PATRIC" id="fig|1217649.3.peg.2121"/>
<dbReference type="SUPFAM" id="SSF141734">
    <property type="entry name" value="HisI-like"/>
    <property type="match status" value="1"/>
</dbReference>
<dbReference type="GO" id="GO:0004636">
    <property type="term" value="F:phosphoribosyl-ATP diphosphatase activity"/>
    <property type="evidence" value="ECO:0007669"/>
    <property type="project" value="UniProtKB-EC"/>
</dbReference>
<evidence type="ECO:0000313" key="14">
    <source>
        <dbReference type="Proteomes" id="UP000018417"/>
    </source>
</evidence>
<comment type="cofactor">
    <cofactor evidence="11">
        <name>Mg(2+)</name>
        <dbReference type="ChEBI" id="CHEBI:18420"/>
    </cofactor>
    <text evidence="11">Binds 1 Mg(2+) ion per subunit.</text>
</comment>
<comment type="pathway">
    <text evidence="3 11">Amino-acid biosynthesis; L-histidine biosynthesis; L-histidine from 5-phospho-alpha-D-ribose 1-diphosphate: step 3/9.</text>
</comment>
<dbReference type="HOGENOM" id="CLU_048577_5_2_6"/>
<evidence type="ECO:0000256" key="10">
    <source>
        <dbReference type="ARBA" id="ARBA00023102"/>
    </source>
</evidence>
<dbReference type="InterPro" id="IPR002496">
    <property type="entry name" value="PRib_AMP_CycHydrolase_dom"/>
</dbReference>
<comment type="catalytic activity">
    <reaction evidence="2">
        <text>1-(5-phospho-beta-D-ribosyl)-ATP + H2O = 1-(5-phospho-beta-D-ribosyl)-5'-AMP + diphosphate + H(+)</text>
        <dbReference type="Rhea" id="RHEA:22828"/>
        <dbReference type="ChEBI" id="CHEBI:15377"/>
        <dbReference type="ChEBI" id="CHEBI:15378"/>
        <dbReference type="ChEBI" id="CHEBI:33019"/>
        <dbReference type="ChEBI" id="CHEBI:59457"/>
        <dbReference type="ChEBI" id="CHEBI:73183"/>
        <dbReference type="EC" id="3.6.1.31"/>
    </reaction>
</comment>
<dbReference type="Pfam" id="PF01502">
    <property type="entry name" value="PRA-CH"/>
    <property type="match status" value="1"/>
</dbReference>
<name>N9FH26_9GAMM</name>
<dbReference type="GO" id="GO:0004635">
    <property type="term" value="F:phosphoribosyl-AMP cyclohydrolase activity"/>
    <property type="evidence" value="ECO:0007669"/>
    <property type="project" value="UniProtKB-UniRule"/>
</dbReference>
<sequence>MAMVKHSIFEQMEHGALGQRFDFEAVFEQIKWNQDGLVPAITQHQISKDILMMAWVNREALIETLQTKQVCYWSRSRKCLWRKGESSGHRQYLTDARLDCDGDCLLFFVHQNGPACHTLRPTCFYLGLNTDQVTILTQPMI</sequence>
<comment type="subcellular location">
    <subcellularLocation>
        <location evidence="11">Cytoplasm</location>
    </subcellularLocation>
</comment>
<dbReference type="NCBIfam" id="NF000768">
    <property type="entry name" value="PRK00051.1"/>
    <property type="match status" value="1"/>
</dbReference>
<comment type="caution">
    <text evidence="13">The sequence shown here is derived from an EMBL/GenBank/DDBJ whole genome shotgun (WGS) entry which is preliminary data.</text>
</comment>
<comment type="subunit">
    <text evidence="11">Homodimer.</text>
</comment>
<gene>
    <name evidence="11" type="primary">hisI</name>
    <name evidence="13" type="ORF">F934_02180</name>
</gene>
<keyword evidence="8 11" id="KW-0028">Amino-acid biosynthesis</keyword>
<reference evidence="13 14" key="1">
    <citation type="submission" date="2013-02" db="EMBL/GenBank/DDBJ databases">
        <title>The Genome Sequence of Acinetobacter beijerinckii ANC 3835.</title>
        <authorList>
            <consortium name="The Broad Institute Genome Sequencing Platform"/>
            <consortium name="The Broad Institute Genome Sequencing Center for Infectious Disease"/>
            <person name="Cerqueira G."/>
            <person name="Feldgarden M."/>
            <person name="Courvalin P."/>
            <person name="Perichon B."/>
            <person name="Grillot-Courvalin C."/>
            <person name="Clermont D."/>
            <person name="Rocha E."/>
            <person name="Yoon E.-J."/>
            <person name="Nemec A."/>
            <person name="Walker B."/>
            <person name="Young S.K."/>
            <person name="Zeng Q."/>
            <person name="Gargeya S."/>
            <person name="Fitzgerald M."/>
            <person name="Haas B."/>
            <person name="Abouelleil A."/>
            <person name="Alvarado L."/>
            <person name="Arachchi H.M."/>
            <person name="Berlin A.M."/>
            <person name="Chapman S.B."/>
            <person name="Dewar J."/>
            <person name="Goldberg J."/>
            <person name="Griggs A."/>
            <person name="Gujja S."/>
            <person name="Hansen M."/>
            <person name="Howarth C."/>
            <person name="Imamovic A."/>
            <person name="Larimer J."/>
            <person name="McCowan C."/>
            <person name="Murphy C."/>
            <person name="Neiman D."/>
            <person name="Pearson M."/>
            <person name="Priest M."/>
            <person name="Roberts A."/>
            <person name="Saif S."/>
            <person name="Shea T."/>
            <person name="Sisk P."/>
            <person name="Sykes S."/>
            <person name="Wortman J."/>
            <person name="Nusbaum C."/>
            <person name="Birren B."/>
        </authorList>
    </citation>
    <scope>NUCLEOTIDE SEQUENCE [LARGE SCALE GENOMIC DNA]</scope>
    <source>
        <strain evidence="13 14">ANC 3835</strain>
    </source>
</reference>
<dbReference type="PANTHER" id="PTHR42945:SF1">
    <property type="entry name" value="HISTIDINE BIOSYNTHESIS BIFUNCTIONAL PROTEIN HIS7"/>
    <property type="match status" value="1"/>
</dbReference>
<evidence type="ECO:0000256" key="6">
    <source>
        <dbReference type="ARBA" id="ARBA00008299"/>
    </source>
</evidence>
<feature type="binding site" evidence="11">
    <location>
        <position position="101"/>
    </location>
    <ligand>
        <name>Mg(2+)</name>
        <dbReference type="ChEBI" id="CHEBI:18420"/>
    </ligand>
</feature>
<feature type="binding site" evidence="11">
    <location>
        <position position="103"/>
    </location>
    <ligand>
        <name>Mg(2+)</name>
        <dbReference type="ChEBI" id="CHEBI:18420"/>
    </ligand>
</feature>
<dbReference type="EMBL" id="APQK01000013">
    <property type="protein sequence ID" value="ENW04144.1"/>
    <property type="molecule type" value="Genomic_DNA"/>
</dbReference>
<organism evidence="13 14">
    <name type="scientific">Acinetobacter beijerinckii ANC 3835</name>
    <dbReference type="NCBI Taxonomy" id="1217649"/>
    <lineage>
        <taxon>Bacteria</taxon>
        <taxon>Pseudomonadati</taxon>
        <taxon>Pseudomonadota</taxon>
        <taxon>Gammaproteobacteria</taxon>
        <taxon>Moraxellales</taxon>
        <taxon>Moraxellaceae</taxon>
        <taxon>Acinetobacter</taxon>
    </lineage>
</organism>
<dbReference type="HAMAP" id="MF_01021">
    <property type="entry name" value="HisI"/>
    <property type="match status" value="1"/>
</dbReference>
<comment type="similarity">
    <text evidence="5">In the C-terminal section; belongs to the PRA-PH family.</text>
</comment>
<dbReference type="GO" id="GO:0005737">
    <property type="term" value="C:cytoplasm"/>
    <property type="evidence" value="ECO:0007669"/>
    <property type="project" value="UniProtKB-SubCell"/>
</dbReference>
<dbReference type="GO" id="GO:0000105">
    <property type="term" value="P:L-histidine biosynthetic process"/>
    <property type="evidence" value="ECO:0007669"/>
    <property type="project" value="UniProtKB-UniRule"/>
</dbReference>
<keyword evidence="7 11" id="KW-0963">Cytoplasm</keyword>
<dbReference type="PANTHER" id="PTHR42945">
    <property type="entry name" value="HISTIDINE BIOSYNTHESIS BIFUNCTIONAL PROTEIN"/>
    <property type="match status" value="1"/>
</dbReference>
<comment type="function">
    <text evidence="11">Catalyzes the hydrolysis of the adenine ring of phosphoribosyl-AMP.</text>
</comment>
<keyword evidence="11" id="KW-0460">Magnesium</keyword>
<evidence type="ECO:0000256" key="7">
    <source>
        <dbReference type="ARBA" id="ARBA00022490"/>
    </source>
</evidence>
<comment type="similarity">
    <text evidence="6">In the N-terminal section; belongs to the PRA-CH family.</text>
</comment>
<keyword evidence="11" id="KW-0479">Metal-binding</keyword>
<evidence type="ECO:0000256" key="4">
    <source>
        <dbReference type="ARBA" id="ARBA00005204"/>
    </source>
</evidence>
<feature type="binding site" evidence="11">
    <location>
        <position position="100"/>
    </location>
    <ligand>
        <name>Zn(2+)</name>
        <dbReference type="ChEBI" id="CHEBI:29105"/>
        <note>ligand shared between dimeric partners</note>
    </ligand>
</feature>
<keyword evidence="10 11" id="KW-0368">Histidine biosynthesis</keyword>
<feature type="binding site" evidence="11">
    <location>
        <position position="116"/>
    </location>
    <ligand>
        <name>Zn(2+)</name>
        <dbReference type="ChEBI" id="CHEBI:29105"/>
        <note>ligand shared between dimeric partners</note>
    </ligand>
</feature>
<evidence type="ECO:0000256" key="2">
    <source>
        <dbReference type="ARBA" id="ARBA00001460"/>
    </source>
</evidence>
<evidence type="ECO:0000259" key="12">
    <source>
        <dbReference type="Pfam" id="PF01502"/>
    </source>
</evidence>
<proteinExistence type="inferred from homology"/>
<dbReference type="UniPathway" id="UPA00031">
    <property type="reaction ID" value="UER00008"/>
</dbReference>
<feature type="binding site" evidence="11">
    <location>
        <position position="123"/>
    </location>
    <ligand>
        <name>Zn(2+)</name>
        <dbReference type="ChEBI" id="CHEBI:29105"/>
        <note>ligand shared between dimeric partners</note>
    </ligand>
</feature>